<dbReference type="GO" id="GO:0005829">
    <property type="term" value="C:cytosol"/>
    <property type="evidence" value="ECO:0007669"/>
    <property type="project" value="UniProtKB-SubCell"/>
</dbReference>
<comment type="caution">
    <text evidence="4">The sequence shown here is derived from an EMBL/GenBank/DDBJ whole genome shotgun (WGS) entry which is preliminary data.</text>
</comment>
<dbReference type="InterPro" id="IPR032979">
    <property type="entry name" value="ENGase"/>
</dbReference>
<keyword evidence="2" id="KW-0812">Transmembrane</keyword>
<evidence type="ECO:0000313" key="5">
    <source>
        <dbReference type="Proteomes" id="UP000235392"/>
    </source>
</evidence>
<dbReference type="InterPro" id="IPR005201">
    <property type="entry name" value="TIM_ENGase"/>
</dbReference>
<dbReference type="PANTHER" id="PTHR13246">
    <property type="entry name" value="ENDO BETA N-ACETYLGLUCOSAMINIDASE"/>
    <property type="match status" value="1"/>
</dbReference>
<protein>
    <recommendedName>
        <fullName evidence="3">Rhodanese domain-containing protein</fullName>
    </recommendedName>
</protein>
<sequence length="929" mass="104137">MATVLNNSSRSSVSRTTPRVLSLSYCSAVFLSIFKALIYHRSCYLSLKLLRYKCIGEAIYMTLTVFCSVVLFKDANFDWTQDQQHRRKEWEGGGYSEHPLKRNYTCEWLSNIDIFIYFSHHRVSIPPQQWITAAETHHTRILGTLILENDSFHELQLLLEGPNNPPPAVPSSVAPTTCNFYYYHYYTNLGTPPISTYFADRLIDLAIHHQFHGWLINIEIDLLKALRNNLPRVRQCVSSLKIWLDYLRLQGQKRVGKDWEIIWYDSVSYYDGRLNWASMLREQDNLAFMSATSSIFLDYHWSRSHLSFSQEFVQKFVSEYSSRNSFPPPPTETLERLTTSFQPAMDRKVATRQLWRSVLFGVDVFGRGCPYGGGFSSWKAAQDILAAGFSVALFAPGWTWEAEVFLHEDRAQLQESSAEWWTRWWRDERYFWTGLLEDPSPTTTTTDTHNLVSLEPPTAYPDSCRIASDTKRPKPRKGAEFSELPQHKPMLELFPVRHKKVCWWFYTNWSLGSGRGIWVDGQHHFDPVYGIGEWTDMAMSFPKPDLTIRGGKVWEVSGESAAAVHAGVARCELVEHVGWFGSGAVQVREPLLAPAHAAAAAAATGSVRCLWMNTTSVSCAHGEVLQCRLVWKPMAPGTGSVAPLGLVVQARDLSDPASTHQPTISVHCPADGVPVVVVHPPSESQAAVEPLVIRAKTRHLEHGWIESVCHINTKPFSSPSAIIDRLGIAVHEGTLFAHYLGEISLVTKEPPASSQPHPADQAEKDDLRVQVSWHPESAPDEAASMDTANIPTDGPSDRRLINTLGTLRWRVPLHADDDDDDDDDDGVSQRDMVAWLVYMTPRAEPSSDIGTGDCSGQPPMKRLVAVVRGVQELSLTGILVPVSHHLDHLGDTQGEAIHHHQPLSHHWSVVVHAIAACGKCVAHGSCALT</sequence>
<dbReference type="Pfam" id="PF03644">
    <property type="entry name" value="Glyco_hydro_85"/>
    <property type="match status" value="1"/>
</dbReference>
<organism evidence="4 5">
    <name type="scientific">Puccinia coronata f. sp. avenae</name>
    <dbReference type="NCBI Taxonomy" id="200324"/>
    <lineage>
        <taxon>Eukaryota</taxon>
        <taxon>Fungi</taxon>
        <taxon>Dikarya</taxon>
        <taxon>Basidiomycota</taxon>
        <taxon>Pucciniomycotina</taxon>
        <taxon>Pucciniomycetes</taxon>
        <taxon>Pucciniales</taxon>
        <taxon>Pucciniaceae</taxon>
        <taxon>Puccinia</taxon>
    </lineage>
</organism>
<dbReference type="GO" id="GO:0033925">
    <property type="term" value="F:mannosyl-glycoprotein endo-beta-N-acetylglucosaminidase activity"/>
    <property type="evidence" value="ECO:0007669"/>
    <property type="project" value="UniProtKB-EC"/>
</dbReference>
<gene>
    <name evidence="4" type="ORF">PCASD_17017</name>
</gene>
<evidence type="ECO:0000256" key="2">
    <source>
        <dbReference type="SAM" id="Phobius"/>
    </source>
</evidence>
<keyword evidence="2" id="KW-0472">Membrane</keyword>
<name>A0A2N5SPW9_9BASI</name>
<dbReference type="PANTHER" id="PTHR13246:SF1">
    <property type="entry name" value="CYTOSOLIC ENDO-BETA-N-ACETYLGLUCOSAMINIDASE"/>
    <property type="match status" value="1"/>
</dbReference>
<feature type="region of interest" description="Disordered" evidence="1">
    <location>
        <begin position="776"/>
        <end position="797"/>
    </location>
</feature>
<dbReference type="Proteomes" id="UP000235392">
    <property type="component" value="Unassembled WGS sequence"/>
</dbReference>
<evidence type="ECO:0000259" key="3">
    <source>
        <dbReference type="PROSITE" id="PS50206"/>
    </source>
</evidence>
<feature type="domain" description="Rhodanese" evidence="3">
    <location>
        <begin position="372"/>
        <end position="409"/>
    </location>
</feature>
<feature type="transmembrane region" description="Helical" evidence="2">
    <location>
        <begin position="20"/>
        <end position="38"/>
    </location>
</feature>
<dbReference type="PROSITE" id="PS50206">
    <property type="entry name" value="RHODANESE_3"/>
    <property type="match status" value="1"/>
</dbReference>
<evidence type="ECO:0000313" key="4">
    <source>
        <dbReference type="EMBL" id="PLW15288.1"/>
    </source>
</evidence>
<dbReference type="Gene3D" id="3.20.20.80">
    <property type="entry name" value="Glycosidases"/>
    <property type="match status" value="1"/>
</dbReference>
<dbReference type="EMBL" id="PGCI01000801">
    <property type="protein sequence ID" value="PLW15288.1"/>
    <property type="molecule type" value="Genomic_DNA"/>
</dbReference>
<accession>A0A2N5SPW9</accession>
<dbReference type="AlphaFoldDB" id="A0A2N5SPW9"/>
<evidence type="ECO:0000256" key="1">
    <source>
        <dbReference type="SAM" id="MobiDB-lite"/>
    </source>
</evidence>
<proteinExistence type="predicted"/>
<reference evidence="4 5" key="1">
    <citation type="submission" date="2017-11" db="EMBL/GenBank/DDBJ databases">
        <title>De novo assembly and phasing of dikaryotic genomes from two isolates of Puccinia coronata f. sp. avenae, the causal agent of oat crown rust.</title>
        <authorList>
            <person name="Miller M.E."/>
            <person name="Zhang Y."/>
            <person name="Omidvar V."/>
            <person name="Sperschneider J."/>
            <person name="Schwessinger B."/>
            <person name="Raley C."/>
            <person name="Palmer J.M."/>
            <person name="Garnica D."/>
            <person name="Upadhyaya N."/>
            <person name="Rathjen J."/>
            <person name="Taylor J.M."/>
            <person name="Park R.F."/>
            <person name="Dodds P.N."/>
            <person name="Hirsch C.D."/>
            <person name="Kianian S.F."/>
            <person name="Figueroa M."/>
        </authorList>
    </citation>
    <scope>NUCLEOTIDE SEQUENCE [LARGE SCALE GENOMIC DNA]</scope>
    <source>
        <strain evidence="4">12SD80</strain>
    </source>
</reference>
<dbReference type="InterPro" id="IPR001763">
    <property type="entry name" value="Rhodanese-like_dom"/>
</dbReference>
<feature type="region of interest" description="Disordered" evidence="1">
    <location>
        <begin position="748"/>
        <end position="767"/>
    </location>
</feature>
<keyword evidence="2" id="KW-1133">Transmembrane helix</keyword>